<comment type="caution">
    <text evidence="1">The sequence shown here is derived from an EMBL/GenBank/DDBJ whole genome shotgun (WGS) entry which is preliminary data.</text>
</comment>
<sequence length="83" mass="9324">MALTLNTIAAQWQQFVVQVKTIFAPQKIESEPPNKLSLKAIAQTYPHHGTRGQLKQQSYAIHTDSISPLLGRELALFALYFSK</sequence>
<gene>
    <name evidence="1" type="ORF">NE535_01900</name>
</gene>
<dbReference type="RefSeq" id="WP_261297006.1">
    <property type="nucleotide sequence ID" value="NZ_JAMTCD010000002.1"/>
</dbReference>
<keyword evidence="2" id="KW-1185">Reference proteome</keyword>
<accession>A0A9X2WK27</accession>
<evidence type="ECO:0000313" key="2">
    <source>
        <dbReference type="Proteomes" id="UP001155546"/>
    </source>
</evidence>
<dbReference type="EMBL" id="JAMTCD010000002">
    <property type="protein sequence ID" value="MCT7940559.1"/>
    <property type="molecule type" value="Genomic_DNA"/>
</dbReference>
<dbReference type="AlphaFoldDB" id="A0A9X2WK27"/>
<protein>
    <submittedName>
        <fullName evidence="1">Uncharacterized protein</fullName>
    </submittedName>
</protein>
<proteinExistence type="predicted"/>
<name>A0A9X2WK27_9GAMM</name>
<dbReference type="Proteomes" id="UP001155546">
    <property type="component" value="Unassembled WGS sequence"/>
</dbReference>
<evidence type="ECO:0000313" key="1">
    <source>
        <dbReference type="EMBL" id="MCT7940559.1"/>
    </source>
</evidence>
<organism evidence="1 2">
    <name type="scientific">Shewanella holmiensis</name>
    <dbReference type="NCBI Taxonomy" id="2952222"/>
    <lineage>
        <taxon>Bacteria</taxon>
        <taxon>Pseudomonadati</taxon>
        <taxon>Pseudomonadota</taxon>
        <taxon>Gammaproteobacteria</taxon>
        <taxon>Alteromonadales</taxon>
        <taxon>Shewanellaceae</taxon>
        <taxon>Shewanella</taxon>
    </lineage>
</organism>
<reference evidence="1" key="1">
    <citation type="journal article" date="2023" name="Int. J. Syst. Evol. Microbiol.">
        <title>&lt;i&gt;Shewanella septentrionalis&lt;/i&gt; sp. nov. and &lt;i&gt;Shewanella holmiensis&lt;/i&gt; sp. nov., isolated from Baltic Sea water and sediments.</title>
        <authorList>
            <person name="Martin-Rodriguez A.J."/>
            <person name="Thorell K."/>
            <person name="Joffre E."/>
            <person name="Jensie-Markopoulos S."/>
            <person name="Moore E.R.B."/>
            <person name="Sjoling A."/>
        </authorList>
    </citation>
    <scope>NUCLEOTIDE SEQUENCE</scope>
    <source>
        <strain evidence="1">SP1S2-7</strain>
    </source>
</reference>